<gene>
    <name evidence="4" type="ORF">F4Y42_09685</name>
</gene>
<accession>A0A6B0YSX2</accession>
<sequence>MKRTKYSWLLGIVMVVALVLSACGAPAEPAAPAEEAAPAAAEEEAAGPAEPPQIVPIEGPEVILDPAMFPTEFSEAPMLAEMVAAGDLPPVDERLPDPEDIYVIKPLNEIGKYGGTWRRGFTGPADGENLMRINSSSRLLTWNYDASKIIPSLIKDWEINEDHTQYTLHLRRGAKWSDGHPFTAEDILFWYEDVALNEEIWPTPPNEMVIGGEVGLLEEIDDFTVRWTFASPYPLFLDILAGHNAVGVGPDTEGAWNGGGYMPKHYMSQFLPAYSSEAEVTAKADAEGFDSWLEMFSYMAYLPHNPDVPTMGPWKTVTPVNEAVWSEVRNPYYWAVDTEGNQLPYIDEIVVTLAQDSEVLALRAIAGEYDHQARHISISKLPVFLENMEEGNYRIDMSRAFFHNNVVSFNHSYDGDAEIQKLIQNRDFRRALSMGIRRDQINEAIFLGLGVPGSAMIAASLPSTPGEEYVEKWATFDPDQANALLDSIGLEAKDDDGWRLRPDGSGDRLRIELAAPANIGWEWDGMLEMIKDHWTAIGVWADLKIQERSLFETESRANNHQLAVWTNGGSSALWLYPRHVLPVNLVEAYMGPDIARWYNSNGEEGMAPPYPEMERALDLFRQGYGVGGEERNKLAQEIWSLVVDEVWQIGTVGQGAGIAVTSNRLGNVPRNQCPAQHCRTPATSHPPTYYFKD</sequence>
<dbReference type="CDD" id="cd08500">
    <property type="entry name" value="PBP2_NikA_DppA_OppA_like_4"/>
    <property type="match status" value="1"/>
</dbReference>
<dbReference type="GO" id="GO:1904680">
    <property type="term" value="F:peptide transmembrane transporter activity"/>
    <property type="evidence" value="ECO:0007669"/>
    <property type="project" value="TreeGrafter"/>
</dbReference>
<keyword evidence="2" id="KW-0732">Signal</keyword>
<feature type="signal peptide" evidence="2">
    <location>
        <begin position="1"/>
        <end position="27"/>
    </location>
</feature>
<evidence type="ECO:0000313" key="4">
    <source>
        <dbReference type="EMBL" id="MXY93707.1"/>
    </source>
</evidence>
<dbReference type="PROSITE" id="PS51257">
    <property type="entry name" value="PROKAR_LIPOPROTEIN"/>
    <property type="match status" value="1"/>
</dbReference>
<feature type="chain" id="PRO_5025341396" evidence="2">
    <location>
        <begin position="28"/>
        <end position="693"/>
    </location>
</feature>
<comment type="caution">
    <text evidence="4">The sequence shown here is derived from an EMBL/GenBank/DDBJ whole genome shotgun (WGS) entry which is preliminary data.</text>
</comment>
<name>A0A6B0YSX2_9CHLR</name>
<feature type="region of interest" description="Disordered" evidence="1">
    <location>
        <begin position="34"/>
        <end position="54"/>
    </location>
</feature>
<dbReference type="Gene3D" id="3.10.105.10">
    <property type="entry name" value="Dipeptide-binding Protein, Domain 3"/>
    <property type="match status" value="1"/>
</dbReference>
<dbReference type="GO" id="GO:0015833">
    <property type="term" value="P:peptide transport"/>
    <property type="evidence" value="ECO:0007669"/>
    <property type="project" value="TreeGrafter"/>
</dbReference>
<dbReference type="EMBL" id="VXRG01000080">
    <property type="protein sequence ID" value="MXY93707.1"/>
    <property type="molecule type" value="Genomic_DNA"/>
</dbReference>
<dbReference type="Pfam" id="PF00496">
    <property type="entry name" value="SBP_bac_5"/>
    <property type="match status" value="1"/>
</dbReference>
<reference evidence="4" key="1">
    <citation type="submission" date="2019-09" db="EMBL/GenBank/DDBJ databases">
        <title>Characterisation of the sponge microbiome using genome-centric metagenomics.</title>
        <authorList>
            <person name="Engelberts J.P."/>
            <person name="Robbins S.J."/>
            <person name="De Goeij J.M."/>
            <person name="Aranda M."/>
            <person name="Bell S.C."/>
            <person name="Webster N.S."/>
        </authorList>
    </citation>
    <scope>NUCLEOTIDE SEQUENCE</scope>
    <source>
        <strain evidence="4">SB0664_bin_27</strain>
    </source>
</reference>
<evidence type="ECO:0000256" key="2">
    <source>
        <dbReference type="SAM" id="SignalP"/>
    </source>
</evidence>
<evidence type="ECO:0000256" key="1">
    <source>
        <dbReference type="SAM" id="MobiDB-lite"/>
    </source>
</evidence>
<feature type="domain" description="Solute-binding protein family 5" evidence="3">
    <location>
        <begin position="148"/>
        <end position="570"/>
    </location>
</feature>
<protein>
    <submittedName>
        <fullName evidence="4">ABC transporter substrate-binding protein</fullName>
    </submittedName>
</protein>
<evidence type="ECO:0000259" key="3">
    <source>
        <dbReference type="Pfam" id="PF00496"/>
    </source>
</evidence>
<dbReference type="Gene3D" id="3.40.190.10">
    <property type="entry name" value="Periplasmic binding protein-like II"/>
    <property type="match status" value="1"/>
</dbReference>
<proteinExistence type="predicted"/>
<organism evidence="4">
    <name type="scientific">Caldilineaceae bacterium SB0664_bin_27</name>
    <dbReference type="NCBI Taxonomy" id="2605260"/>
    <lineage>
        <taxon>Bacteria</taxon>
        <taxon>Bacillati</taxon>
        <taxon>Chloroflexota</taxon>
        <taxon>Caldilineae</taxon>
        <taxon>Caldilineales</taxon>
        <taxon>Caldilineaceae</taxon>
    </lineage>
</organism>
<dbReference type="AlphaFoldDB" id="A0A6B0YSX2"/>
<dbReference type="PANTHER" id="PTHR30290:SF62">
    <property type="entry name" value="OLIGOPEPTIDE ABC TRANSPORTER, PERIPLASMIC OLIGOPEPTIDE-BINDING PROTEIN"/>
    <property type="match status" value="1"/>
</dbReference>
<dbReference type="PANTHER" id="PTHR30290">
    <property type="entry name" value="PERIPLASMIC BINDING COMPONENT OF ABC TRANSPORTER"/>
    <property type="match status" value="1"/>
</dbReference>
<dbReference type="SUPFAM" id="SSF53850">
    <property type="entry name" value="Periplasmic binding protein-like II"/>
    <property type="match status" value="1"/>
</dbReference>
<dbReference type="InterPro" id="IPR039424">
    <property type="entry name" value="SBP_5"/>
</dbReference>
<dbReference type="InterPro" id="IPR000914">
    <property type="entry name" value="SBP_5_dom"/>
</dbReference>